<protein>
    <submittedName>
        <fullName evidence="2">Uncharacterized protein</fullName>
    </submittedName>
</protein>
<accession>A0A319A3U0</accession>
<evidence type="ECO:0000313" key="2">
    <source>
        <dbReference type="EMBL" id="PYH46798.1"/>
    </source>
</evidence>
<gene>
    <name evidence="2" type="ORF">BP01DRAFT_355191</name>
</gene>
<evidence type="ECO:0000313" key="3">
    <source>
        <dbReference type="Proteomes" id="UP000248349"/>
    </source>
</evidence>
<name>A0A319A3U0_9EURO</name>
<proteinExistence type="predicted"/>
<reference evidence="2 3" key="1">
    <citation type="submission" date="2016-12" db="EMBL/GenBank/DDBJ databases">
        <title>The genomes of Aspergillus section Nigri reveals drivers in fungal speciation.</title>
        <authorList>
            <consortium name="DOE Joint Genome Institute"/>
            <person name="Vesth T.C."/>
            <person name="Nybo J."/>
            <person name="Theobald S."/>
            <person name="Brandl J."/>
            <person name="Frisvad J.C."/>
            <person name="Nielsen K.F."/>
            <person name="Lyhne E.K."/>
            <person name="Kogle M.E."/>
            <person name="Kuo A."/>
            <person name="Riley R."/>
            <person name="Clum A."/>
            <person name="Nolan M."/>
            <person name="Lipzen A."/>
            <person name="Salamov A."/>
            <person name="Henrissat B."/>
            <person name="Wiebenga A."/>
            <person name="De Vries R.P."/>
            <person name="Grigoriev I.V."/>
            <person name="Mortensen U.H."/>
            <person name="Andersen M.R."/>
            <person name="Baker S.E."/>
        </authorList>
    </citation>
    <scope>NUCLEOTIDE SEQUENCE [LARGE SCALE GENOMIC DNA]</scope>
    <source>
        <strain evidence="2 3">JOP 1030-1</strain>
    </source>
</reference>
<dbReference type="RefSeq" id="XP_025432780.1">
    <property type="nucleotide sequence ID" value="XM_025574627.1"/>
</dbReference>
<keyword evidence="3" id="KW-1185">Reference proteome</keyword>
<dbReference type="EMBL" id="KZ821226">
    <property type="protein sequence ID" value="PYH46798.1"/>
    <property type="molecule type" value="Genomic_DNA"/>
</dbReference>
<feature type="region of interest" description="Disordered" evidence="1">
    <location>
        <begin position="33"/>
        <end position="55"/>
    </location>
</feature>
<dbReference type="GeneID" id="37075855"/>
<dbReference type="AlphaFoldDB" id="A0A319A3U0"/>
<organism evidence="2 3">
    <name type="scientific">Aspergillus saccharolyticus JOP 1030-1</name>
    <dbReference type="NCBI Taxonomy" id="1450539"/>
    <lineage>
        <taxon>Eukaryota</taxon>
        <taxon>Fungi</taxon>
        <taxon>Dikarya</taxon>
        <taxon>Ascomycota</taxon>
        <taxon>Pezizomycotina</taxon>
        <taxon>Eurotiomycetes</taxon>
        <taxon>Eurotiomycetidae</taxon>
        <taxon>Eurotiales</taxon>
        <taxon>Aspergillaceae</taxon>
        <taxon>Aspergillus</taxon>
        <taxon>Aspergillus subgen. Circumdati</taxon>
    </lineage>
</organism>
<dbReference type="Proteomes" id="UP000248349">
    <property type="component" value="Unassembled WGS sequence"/>
</dbReference>
<sequence>MGSWLEWSVELLFSSLGLLTLALAARTLISSHDSAQGGEQAPVPSVDPLRLGRKA</sequence>
<evidence type="ECO:0000256" key="1">
    <source>
        <dbReference type="SAM" id="MobiDB-lite"/>
    </source>
</evidence>